<protein>
    <submittedName>
        <fullName evidence="1">Uncharacterized protein</fullName>
    </submittedName>
</protein>
<evidence type="ECO:0000313" key="1">
    <source>
        <dbReference type="EMBL" id="THF64936.1"/>
    </source>
</evidence>
<dbReference type="Proteomes" id="UP000308430">
    <property type="component" value="Unassembled WGS sequence"/>
</dbReference>
<name>A0A4S4AZ07_9RHOO</name>
<organism evidence="1 2">
    <name type="scientific">Pseudothauera nasutitermitis</name>
    <dbReference type="NCBI Taxonomy" id="2565930"/>
    <lineage>
        <taxon>Bacteria</taxon>
        <taxon>Pseudomonadati</taxon>
        <taxon>Pseudomonadota</taxon>
        <taxon>Betaproteobacteria</taxon>
        <taxon>Rhodocyclales</taxon>
        <taxon>Zoogloeaceae</taxon>
        <taxon>Pseudothauera</taxon>
    </lineage>
</organism>
<dbReference type="AlphaFoldDB" id="A0A4S4AZ07"/>
<keyword evidence="2" id="KW-1185">Reference proteome</keyword>
<accession>A0A4S4AZ07</accession>
<proteinExistence type="predicted"/>
<gene>
    <name evidence="1" type="ORF">E6C76_12975</name>
</gene>
<dbReference type="OrthoDB" id="9180710at2"/>
<dbReference type="EMBL" id="SSOC01000004">
    <property type="protein sequence ID" value="THF64936.1"/>
    <property type="molecule type" value="Genomic_DNA"/>
</dbReference>
<comment type="caution">
    <text evidence="1">The sequence shown here is derived from an EMBL/GenBank/DDBJ whole genome shotgun (WGS) entry which is preliminary data.</text>
</comment>
<dbReference type="RefSeq" id="WP_136348629.1">
    <property type="nucleotide sequence ID" value="NZ_SSOC01000004.1"/>
</dbReference>
<reference evidence="1 2" key="1">
    <citation type="submission" date="2019-04" db="EMBL/GenBank/DDBJ databases">
        <title>Azoarcus nasutitermitis sp. nov. isolated from termite nest.</title>
        <authorList>
            <person name="Lin S.-Y."/>
            <person name="Hameed A."/>
            <person name="Hsu Y.-H."/>
            <person name="Young C.-C."/>
        </authorList>
    </citation>
    <scope>NUCLEOTIDE SEQUENCE [LARGE SCALE GENOMIC DNA]</scope>
    <source>
        <strain evidence="1 2">CC-YHH838</strain>
    </source>
</reference>
<evidence type="ECO:0000313" key="2">
    <source>
        <dbReference type="Proteomes" id="UP000308430"/>
    </source>
</evidence>
<sequence length="134" mass="14373">MSRPLSVARLIRFTLRVVIAILASLIALWSVSTTHAQTSPAHGPIRAGDDMPMLDFLALLHQIAPAAAEGAKIYLGAVHLRCGRTLSTLELRQALAHDGGEPVLMGLIRASQQQDAAARVQLVRQIHCPTGGER</sequence>